<evidence type="ECO:0000313" key="2">
    <source>
        <dbReference type="Proteomes" id="UP000189229"/>
    </source>
</evidence>
<evidence type="ECO:0000313" key="1">
    <source>
        <dbReference type="EMBL" id="OOK73355.1"/>
    </source>
</evidence>
<gene>
    <name evidence="1" type="ORF">BZL30_5016</name>
</gene>
<comment type="caution">
    <text evidence="1">The sequence shown here is derived from an EMBL/GenBank/DDBJ whole genome shotgun (WGS) entry which is preliminary data.</text>
</comment>
<accession>A0A1V3X2J4</accession>
<name>A0A1V3X2J4_MYCKA</name>
<protein>
    <submittedName>
        <fullName evidence="1">Succinate dehydrogenase domain protein</fullName>
    </submittedName>
</protein>
<dbReference type="Proteomes" id="UP000189229">
    <property type="component" value="Unassembled WGS sequence"/>
</dbReference>
<dbReference type="EMBL" id="MVBM01000004">
    <property type="protein sequence ID" value="OOK73355.1"/>
    <property type="molecule type" value="Genomic_DNA"/>
</dbReference>
<dbReference type="AlphaFoldDB" id="A0A1V3X2J4"/>
<organism evidence="1 2">
    <name type="scientific">Mycobacterium kansasii</name>
    <dbReference type="NCBI Taxonomy" id="1768"/>
    <lineage>
        <taxon>Bacteria</taxon>
        <taxon>Bacillati</taxon>
        <taxon>Actinomycetota</taxon>
        <taxon>Actinomycetes</taxon>
        <taxon>Mycobacteriales</taxon>
        <taxon>Mycobacteriaceae</taxon>
        <taxon>Mycobacterium</taxon>
    </lineage>
</organism>
<reference evidence="1 2" key="1">
    <citation type="submission" date="2017-02" db="EMBL/GenBank/DDBJ databases">
        <title>Complete genome sequences of Mycobacterium kansasii strains isolated from rhesus macaques.</title>
        <authorList>
            <person name="Panda A."/>
            <person name="Nagaraj S."/>
            <person name="Zhao X."/>
            <person name="Tettelin H."/>
            <person name="Detolla L.J."/>
        </authorList>
    </citation>
    <scope>NUCLEOTIDE SEQUENCE [LARGE SCALE GENOMIC DNA]</scope>
    <source>
        <strain evidence="1 2">11-3813</strain>
    </source>
</reference>
<sequence>MLGNTYDDGLGIRMGISAGGATEHMDQIFITAPPYRRPSCSPE</sequence>
<proteinExistence type="predicted"/>